<reference evidence="2" key="1">
    <citation type="submission" date="2019-12" db="EMBL/GenBank/DDBJ databases">
        <title>Whole-genome sequence of tobacco pathogen Ralstonia pseudosolanacearum strain RS, originating from Yunnan province of China.</title>
        <authorList>
            <person name="Lu C.-H."/>
        </authorList>
    </citation>
    <scope>NUCLEOTIDE SEQUENCE [LARGE SCALE GENOMIC DNA]</scope>
    <source>
        <strain evidence="2">RS</strain>
        <plasmid evidence="2">pRS</plasmid>
    </source>
</reference>
<dbReference type="RefSeq" id="WP_143012807.1">
    <property type="nucleotide sequence ID" value="NZ_CP046675.1"/>
</dbReference>
<keyword evidence="2" id="KW-1185">Reference proteome</keyword>
<geneLocation type="plasmid" evidence="1 2">
    <name>pRS</name>
</geneLocation>
<evidence type="ECO:0000313" key="2">
    <source>
        <dbReference type="Proteomes" id="UP000680989"/>
    </source>
</evidence>
<proteinExistence type="predicted"/>
<keyword evidence="1" id="KW-0614">Plasmid</keyword>
<evidence type="ECO:0000313" key="1">
    <source>
        <dbReference type="EMBL" id="QUP61358.1"/>
    </source>
</evidence>
<name>A0ABX8A0V0_9RALS</name>
<gene>
    <name evidence="1" type="ORF">GO999_23085</name>
</gene>
<sequence>MILNELLVSDCAPAVTLEERGRSFDKSGFVSRRGSLADFLLGASWGEDIWMSPEIMAVADLWGLQALIGMTT</sequence>
<organism evidence="1 2">
    <name type="scientific">Ralstonia nicotianae</name>
    <dbReference type="NCBI Taxonomy" id="3037696"/>
    <lineage>
        <taxon>Bacteria</taxon>
        <taxon>Pseudomonadati</taxon>
        <taxon>Pseudomonadota</taxon>
        <taxon>Betaproteobacteria</taxon>
        <taxon>Burkholderiales</taxon>
        <taxon>Burkholderiaceae</taxon>
        <taxon>Ralstonia</taxon>
        <taxon>Ralstonia solanacearum species complex</taxon>
    </lineage>
</organism>
<accession>A0ABX8A0V0</accession>
<dbReference type="EMBL" id="CP046675">
    <property type="protein sequence ID" value="QUP61358.1"/>
    <property type="molecule type" value="Genomic_DNA"/>
</dbReference>
<protein>
    <submittedName>
        <fullName evidence="1">Uncharacterized protein</fullName>
    </submittedName>
</protein>
<dbReference type="Proteomes" id="UP000680989">
    <property type="component" value="Plasmid pRS"/>
</dbReference>